<evidence type="ECO:0000259" key="1">
    <source>
        <dbReference type="PROSITE" id="PS50011"/>
    </source>
</evidence>
<evidence type="ECO:0000313" key="3">
    <source>
        <dbReference type="Proteomes" id="UP001281761"/>
    </source>
</evidence>
<evidence type="ECO:0000313" key="2">
    <source>
        <dbReference type="EMBL" id="KAK2946121.1"/>
    </source>
</evidence>
<gene>
    <name evidence="2" type="ORF">BLNAU_18963</name>
</gene>
<dbReference type="PROSITE" id="PS50011">
    <property type="entry name" value="PROTEIN_KINASE_DOM"/>
    <property type="match status" value="1"/>
</dbReference>
<reference evidence="2 3" key="1">
    <citation type="journal article" date="2022" name="bioRxiv">
        <title>Genomics of Preaxostyla Flagellates Illuminates Evolutionary Transitions and the Path Towards Mitochondrial Loss.</title>
        <authorList>
            <person name="Novak L.V.F."/>
            <person name="Treitli S.C."/>
            <person name="Pyrih J."/>
            <person name="Halakuc P."/>
            <person name="Pipaliya S.V."/>
            <person name="Vacek V."/>
            <person name="Brzon O."/>
            <person name="Soukal P."/>
            <person name="Eme L."/>
            <person name="Dacks J.B."/>
            <person name="Karnkowska A."/>
            <person name="Elias M."/>
            <person name="Hampl V."/>
        </authorList>
    </citation>
    <scope>NUCLEOTIDE SEQUENCE [LARGE SCALE GENOMIC DNA]</scope>
    <source>
        <strain evidence="2">NAU3</strain>
        <tissue evidence="2">Gut</tissue>
    </source>
</reference>
<dbReference type="InterPro" id="IPR011009">
    <property type="entry name" value="Kinase-like_dom_sf"/>
</dbReference>
<dbReference type="PANTHER" id="PTHR24362">
    <property type="entry name" value="SERINE/THREONINE-PROTEIN KINASE NEK"/>
    <property type="match status" value="1"/>
</dbReference>
<keyword evidence="3" id="KW-1185">Reference proteome</keyword>
<accession>A0ABQ9X662</accession>
<proteinExistence type="predicted"/>
<dbReference type="SUPFAM" id="SSF56112">
    <property type="entry name" value="Protein kinase-like (PK-like)"/>
    <property type="match status" value="1"/>
</dbReference>
<dbReference type="InterPro" id="IPR000719">
    <property type="entry name" value="Prot_kinase_dom"/>
</dbReference>
<comment type="caution">
    <text evidence="2">The sequence shown here is derived from an EMBL/GenBank/DDBJ whole genome shotgun (WGS) entry which is preliminary data.</text>
</comment>
<dbReference type="Pfam" id="PF00069">
    <property type="entry name" value="Pkinase"/>
    <property type="match status" value="1"/>
</dbReference>
<feature type="domain" description="Protein kinase" evidence="1">
    <location>
        <begin position="11"/>
        <end position="274"/>
    </location>
</feature>
<dbReference type="Proteomes" id="UP001281761">
    <property type="component" value="Unassembled WGS sequence"/>
</dbReference>
<organism evidence="2 3">
    <name type="scientific">Blattamonas nauphoetae</name>
    <dbReference type="NCBI Taxonomy" id="2049346"/>
    <lineage>
        <taxon>Eukaryota</taxon>
        <taxon>Metamonada</taxon>
        <taxon>Preaxostyla</taxon>
        <taxon>Oxymonadida</taxon>
        <taxon>Blattamonas</taxon>
    </lineage>
</organism>
<dbReference type="PANTHER" id="PTHR24362:SF309">
    <property type="entry name" value="PROTEIN KINASE DOMAIN-CONTAINING PROTEIN"/>
    <property type="match status" value="1"/>
</dbReference>
<dbReference type="Gene3D" id="3.30.200.20">
    <property type="entry name" value="Phosphorylase Kinase, domain 1"/>
    <property type="match status" value="1"/>
</dbReference>
<sequence length="538" mass="60850">MSFPYPVVEGYEIVSCITESADRPVIKIRSKKSGNHYAAKYFPTENAENKKLCENEVACLKTYAHPNIIGFHSLEEVENAQVILTELGEQSLQTYLDDALQYNRQIELENIYRICTDVVAALNVMHSHEKTPAAHGNISLRSIVLDKSHHAKLTHLRGTAKDKLKETTDEIAEANYSYTAPESLENHVSLCSPPADIWSVGIILFNLMFRRQLFPTTEGLPKLVNSLGAFKPTNVPAWPDEAQRDVLKKLLDPNPKARPTASYLVDTDAFQSFIRDPVVQARHYKRLFEESTKKSSSSSDLSYLMPLLNILGLGDDRPKMHVLAAHCDCFNGGFRLERNKLTLTRSGRAEVLRGRSTFLMDVPMPNGIVRQKFIVKELADPDNLHINIECHNMTFSNLVLFKTGRYKRLPTEYSIIFSLCSDSNCHLYMETERSLSCIKTAGMPTIKKESIIQFFMASNDTHMIWRILVDDEEIRYTFNGKRRPVYFSIGMKGEGTSLVMSTLDEKSELPKDNSPRTIDLDSIIDAAILDAAKTETDE</sequence>
<name>A0ABQ9X662_9EUKA</name>
<dbReference type="CDD" id="cd00180">
    <property type="entry name" value="PKc"/>
    <property type="match status" value="1"/>
</dbReference>
<dbReference type="EMBL" id="JARBJD010000237">
    <property type="protein sequence ID" value="KAK2946121.1"/>
    <property type="molecule type" value="Genomic_DNA"/>
</dbReference>
<dbReference type="Gene3D" id="1.10.510.10">
    <property type="entry name" value="Transferase(Phosphotransferase) domain 1"/>
    <property type="match status" value="1"/>
</dbReference>
<protein>
    <recommendedName>
        <fullName evidence="1">Protein kinase domain-containing protein</fullName>
    </recommendedName>
</protein>